<feature type="compositionally biased region" description="Basic and acidic residues" evidence="2">
    <location>
        <begin position="246"/>
        <end position="257"/>
    </location>
</feature>
<sequence length="883" mass="103290">MSILSRINTKNNRNAIIDTTAMCELYSETPETNNYLDKAYKTWIETGKNSNYSQLVQVKKQRQWYFSAYALSQFGQFYKQLILHNEDNAPESAYNPIKVDITIHINKFKFDKQNQPVFINNRPFLENEYIVKHFTDVELNKEFSNSTYLLNKLIFFGYKNEEFEAIKDLQKEYDLNCEISNIIEEDFLDQSSLSKSNIATQPSFIEFQNQNSHSIIIPAFSNTMNQSATKSIKKVDNSQNNLDKAKKSIKETVDKKTSTTSNNLKVEEASPSIQQAKSKDISPVSNNPSEYLEKQIREMLQSKEIKALMSEILPKWKNFDYNPIATESTILEEAVQSTDFDNQIYFLEKSNDFKEAANHLISNKENELRLAIAKNIENILIDSIKNKIQQTQNIEEQFKNDEELIKRSKAYYKKHLDKAKQNLAKSQKIEIQKVQERLTKEYESKLKTHIAEINSKFQNQEIILEEKINAQTELILNDSRDKRNAELNNTLKNINKKIDLELPVVIRNNLIDCFHVFITEGDNLYKQLYGMLEKNQNNWRTETSNLVKKQTEFNKSQKDLILAKQITPKNTKGEISKSEHIIQQQTKTIDELTKQQQTNQEKIVQLNNDRMHILNQYSTAQNQKMSIEKELNTIKSNWEQEKIKVTNKDKTIKELNTKLSSFQQLQQEKNEMSQNNKELEDAKTQHIKELSEKDKIIKELNTKISSLQKIQEEKNQIAQNNKELKDTGIKHIDELNQKDKVIKDLNFKINSLQKEQQEKDQITQNNKELKEVNEKNIQELKDKEHIIQKLNKQLEEIQHNSTALSQNDANSTNSSQVSTSADKVHLTPLNIQEQQLLSATDKIIKMRNQDLQKQKEHEQQLIKISEEEKNNQTSKKVRLPWLK</sequence>
<accession>A0A0F4LLN3</accession>
<dbReference type="PATRIC" id="fig|1218492.5.peg.58"/>
<keyword evidence="3" id="KW-0614">Plasmid</keyword>
<name>A0A0F4LLN3_9LACO</name>
<gene>
    <name evidence="3" type="ORF">JG30_12630</name>
</gene>
<dbReference type="RefSeq" id="WP_046318085.1">
    <property type="nucleotide sequence ID" value="NZ_JBHSZT010000002.1"/>
</dbReference>
<comment type="caution">
    <text evidence="3">The sequence shown here is derived from an EMBL/GenBank/DDBJ whole genome shotgun (WGS) entry which is preliminary data.</text>
</comment>
<keyword evidence="4" id="KW-1185">Reference proteome</keyword>
<dbReference type="Proteomes" id="UP000033558">
    <property type="component" value="Unassembled WGS sequence"/>
</dbReference>
<dbReference type="HOGENOM" id="CLU_326200_0_0_9"/>
<organism evidence="3 4">
    <name type="scientific">Bombilactobacillus mellifer</name>
    <dbReference type="NCBI Taxonomy" id="1218492"/>
    <lineage>
        <taxon>Bacteria</taxon>
        <taxon>Bacillati</taxon>
        <taxon>Bacillota</taxon>
        <taxon>Bacilli</taxon>
        <taxon>Lactobacillales</taxon>
        <taxon>Lactobacillaceae</taxon>
        <taxon>Bombilactobacillus</taxon>
    </lineage>
</organism>
<dbReference type="AlphaFoldDB" id="A0A0F4LLN3"/>
<evidence type="ECO:0000313" key="4">
    <source>
        <dbReference type="Proteomes" id="UP000033558"/>
    </source>
</evidence>
<feature type="coiled-coil region" evidence="1">
    <location>
        <begin position="575"/>
        <end position="637"/>
    </location>
</feature>
<feature type="region of interest" description="Disordered" evidence="2">
    <location>
        <begin position="800"/>
        <end position="821"/>
    </location>
</feature>
<proteinExistence type="predicted"/>
<feature type="region of interest" description="Disordered" evidence="2">
    <location>
        <begin position="246"/>
        <end position="287"/>
    </location>
</feature>
<evidence type="ECO:0000256" key="2">
    <source>
        <dbReference type="SAM" id="MobiDB-lite"/>
    </source>
</evidence>
<protein>
    <submittedName>
        <fullName evidence="3">Uncharacterized protein</fullName>
    </submittedName>
</protein>
<keyword evidence="1" id="KW-0175">Coiled coil</keyword>
<reference evidence="3 4" key="1">
    <citation type="submission" date="2015-01" db="EMBL/GenBank/DDBJ databases">
        <title>Comparative genomics of the lactic acid bacteria isolated from the honey bee gut.</title>
        <authorList>
            <person name="Ellegaard K.M."/>
            <person name="Tamarit D."/>
            <person name="Javelind E."/>
            <person name="Olofsson T."/>
            <person name="Andersson S.G."/>
            <person name="Vasquez A."/>
        </authorList>
    </citation>
    <scope>NUCLEOTIDE SEQUENCE [LARGE SCALE GENOMIC DNA]</scope>
    <source>
        <strain evidence="3 4">Bin4</strain>
        <plasmid evidence="3">pBin4p1</plasmid>
    </source>
</reference>
<evidence type="ECO:0000313" key="3">
    <source>
        <dbReference type="EMBL" id="KJY59490.1"/>
    </source>
</evidence>
<dbReference type="EMBL" id="JXJQ01000022">
    <property type="protein sequence ID" value="KJY59490.1"/>
    <property type="molecule type" value="Genomic_DNA"/>
</dbReference>
<geneLocation type="plasmid" evidence="3">
    <name>pBin4p1</name>
</geneLocation>
<evidence type="ECO:0000256" key="1">
    <source>
        <dbReference type="SAM" id="Coils"/>
    </source>
</evidence>